<dbReference type="Gene3D" id="3.90.215.10">
    <property type="entry name" value="Gamma Fibrinogen, chain A, domain 1"/>
    <property type="match status" value="1"/>
</dbReference>
<proteinExistence type="predicted"/>
<dbReference type="PROSITE" id="PS00514">
    <property type="entry name" value="FIBRINOGEN_C_1"/>
    <property type="match status" value="1"/>
</dbReference>
<name>A0ABQ9FCW5_TEGGR</name>
<dbReference type="InterPro" id="IPR020837">
    <property type="entry name" value="Fibrinogen_CS"/>
</dbReference>
<dbReference type="PANTHER" id="PTHR19143:SF185">
    <property type="entry name" value="ANGIOPOIETIN-RELATED PROTEIN 5"/>
    <property type="match status" value="1"/>
</dbReference>
<sequence>MALQSSIGIGTPMLQVSEIFQMNFGLQVVMLYFVGLQTIYEITSSASYELRFDLEDYDGNWKFAIYSNFKLGDASANYTLNYDVYTGNAEYRFATYDHDFNECSFPFSGAWWFNSCHNANLNGLYGDTRFGKGLNWKQWHGFYYSLKTTEIKIRRM</sequence>
<comment type="caution">
    <text evidence="3">The sequence shown here is derived from an EMBL/GenBank/DDBJ whole genome shotgun (WGS) entry which is preliminary data.</text>
</comment>
<dbReference type="InterPro" id="IPR014716">
    <property type="entry name" value="Fibrinogen_a/b/g_C_1"/>
</dbReference>
<evidence type="ECO:0000256" key="1">
    <source>
        <dbReference type="ARBA" id="ARBA00023157"/>
    </source>
</evidence>
<dbReference type="InterPro" id="IPR050373">
    <property type="entry name" value="Fibrinogen_C-term_domain"/>
</dbReference>
<dbReference type="SMART" id="SM00186">
    <property type="entry name" value="FBG"/>
    <property type="match status" value="1"/>
</dbReference>
<keyword evidence="1" id="KW-1015">Disulfide bond</keyword>
<keyword evidence="4" id="KW-1185">Reference proteome</keyword>
<dbReference type="InterPro" id="IPR036056">
    <property type="entry name" value="Fibrinogen-like_C"/>
</dbReference>
<evidence type="ECO:0000313" key="4">
    <source>
        <dbReference type="Proteomes" id="UP001217089"/>
    </source>
</evidence>
<gene>
    <name evidence="3" type="ORF">KUTeg_007314</name>
</gene>
<evidence type="ECO:0000313" key="3">
    <source>
        <dbReference type="EMBL" id="KAJ8315164.1"/>
    </source>
</evidence>
<dbReference type="Proteomes" id="UP001217089">
    <property type="component" value="Unassembled WGS sequence"/>
</dbReference>
<dbReference type="PROSITE" id="PS51406">
    <property type="entry name" value="FIBRINOGEN_C_2"/>
    <property type="match status" value="1"/>
</dbReference>
<dbReference type="PANTHER" id="PTHR19143">
    <property type="entry name" value="FIBRINOGEN/TENASCIN/ANGIOPOEITIN"/>
    <property type="match status" value="1"/>
</dbReference>
<dbReference type="EMBL" id="JARBDR010000337">
    <property type="protein sequence ID" value="KAJ8315164.1"/>
    <property type="molecule type" value="Genomic_DNA"/>
</dbReference>
<accession>A0ABQ9FCW5</accession>
<reference evidence="3 4" key="1">
    <citation type="submission" date="2022-12" db="EMBL/GenBank/DDBJ databases">
        <title>Chromosome-level genome of Tegillarca granosa.</title>
        <authorList>
            <person name="Kim J."/>
        </authorList>
    </citation>
    <scope>NUCLEOTIDE SEQUENCE [LARGE SCALE GENOMIC DNA]</scope>
    <source>
        <strain evidence="3">Teg-2019</strain>
        <tissue evidence="3">Adductor muscle</tissue>
    </source>
</reference>
<feature type="domain" description="Fibrinogen C-terminal" evidence="2">
    <location>
        <begin position="32"/>
        <end position="156"/>
    </location>
</feature>
<organism evidence="3 4">
    <name type="scientific">Tegillarca granosa</name>
    <name type="common">Malaysian cockle</name>
    <name type="synonym">Anadara granosa</name>
    <dbReference type="NCBI Taxonomy" id="220873"/>
    <lineage>
        <taxon>Eukaryota</taxon>
        <taxon>Metazoa</taxon>
        <taxon>Spiralia</taxon>
        <taxon>Lophotrochozoa</taxon>
        <taxon>Mollusca</taxon>
        <taxon>Bivalvia</taxon>
        <taxon>Autobranchia</taxon>
        <taxon>Pteriomorphia</taxon>
        <taxon>Arcoida</taxon>
        <taxon>Arcoidea</taxon>
        <taxon>Arcidae</taxon>
        <taxon>Tegillarca</taxon>
    </lineage>
</organism>
<dbReference type="SUPFAM" id="SSF56496">
    <property type="entry name" value="Fibrinogen C-terminal domain-like"/>
    <property type="match status" value="1"/>
</dbReference>
<dbReference type="Pfam" id="PF00147">
    <property type="entry name" value="Fibrinogen_C"/>
    <property type="match status" value="1"/>
</dbReference>
<protein>
    <recommendedName>
        <fullName evidence="2">Fibrinogen C-terminal domain-containing protein</fullName>
    </recommendedName>
</protein>
<dbReference type="InterPro" id="IPR002181">
    <property type="entry name" value="Fibrinogen_a/b/g_C_dom"/>
</dbReference>
<evidence type="ECO:0000259" key="2">
    <source>
        <dbReference type="PROSITE" id="PS51406"/>
    </source>
</evidence>